<protein>
    <submittedName>
        <fullName evidence="1">Uncharacterized protein</fullName>
    </submittedName>
</protein>
<comment type="caution">
    <text evidence="1">The sequence shown here is derived from an EMBL/GenBank/DDBJ whole genome shotgun (WGS) entry which is preliminary data.</text>
</comment>
<name>A0A2S3X6C2_PSEPU</name>
<gene>
    <name evidence="1" type="ORF">BGP84_15870</name>
</gene>
<dbReference type="EMBL" id="MINH01000019">
    <property type="protein sequence ID" value="POG11136.1"/>
    <property type="molecule type" value="Genomic_DNA"/>
</dbReference>
<dbReference type="OrthoDB" id="7009150at2"/>
<dbReference type="AlphaFoldDB" id="A0A2S3X6C2"/>
<reference evidence="1 2" key="2">
    <citation type="submission" date="2018-03" db="EMBL/GenBank/DDBJ databases">
        <title>Draft genome of Pseudomonas putida strain KH-21-114.</title>
        <authorList>
            <person name="Yoshizawa S."/>
            <person name="Khan N.H."/>
            <person name="Nishimura M."/>
            <person name="Chiura H.X."/>
            <person name="Ogura Y."/>
            <person name="Hayashi T."/>
            <person name="Kogure K."/>
        </authorList>
    </citation>
    <scope>NUCLEOTIDE SEQUENCE [LARGE SCALE GENOMIC DNA]</scope>
    <source>
        <strain evidence="1 2">KH-21-114</strain>
    </source>
</reference>
<dbReference type="RefSeq" id="WP_103447897.1">
    <property type="nucleotide sequence ID" value="NZ_MINH01000019.1"/>
</dbReference>
<evidence type="ECO:0000313" key="1">
    <source>
        <dbReference type="EMBL" id="POG11136.1"/>
    </source>
</evidence>
<organism evidence="1 2">
    <name type="scientific">Pseudomonas putida</name>
    <name type="common">Arthrobacter siderocapsulatus</name>
    <dbReference type="NCBI Taxonomy" id="303"/>
    <lineage>
        <taxon>Bacteria</taxon>
        <taxon>Pseudomonadati</taxon>
        <taxon>Pseudomonadota</taxon>
        <taxon>Gammaproteobacteria</taxon>
        <taxon>Pseudomonadales</taxon>
        <taxon>Pseudomonadaceae</taxon>
        <taxon>Pseudomonas</taxon>
    </lineage>
</organism>
<sequence>MSTSYEFQLAYTISPESKEHEGDAAVARTHLREEMGWKTSGKVETTLHGKLVLSPGTKEEKRKEASKSIRTRIHDAFKALEVDKTVSFAGSLMVSGLDPAIKIGITPD</sequence>
<reference evidence="1 2" key="1">
    <citation type="submission" date="2016-08" db="EMBL/GenBank/DDBJ databases">
        <authorList>
            <person name="Seilhamer J.J."/>
        </authorList>
    </citation>
    <scope>NUCLEOTIDE SEQUENCE [LARGE SCALE GENOMIC DNA]</scope>
    <source>
        <strain evidence="1 2">KH-21-114</strain>
    </source>
</reference>
<dbReference type="Proteomes" id="UP000237230">
    <property type="component" value="Unassembled WGS sequence"/>
</dbReference>
<proteinExistence type="predicted"/>
<accession>A0A2S3X6C2</accession>
<evidence type="ECO:0000313" key="2">
    <source>
        <dbReference type="Proteomes" id="UP000237230"/>
    </source>
</evidence>